<dbReference type="Proteomes" id="UP000199169">
    <property type="component" value="Unassembled WGS sequence"/>
</dbReference>
<accession>A0A1A8XLK7</accession>
<dbReference type="Gene3D" id="2.130.10.10">
    <property type="entry name" value="YVTN repeat-like/Quinoprotein amine dehydrogenase"/>
    <property type="match status" value="3"/>
</dbReference>
<dbReference type="EC" id="2.7.7.65" evidence="1"/>
<dbReference type="RefSeq" id="WP_186406932.1">
    <property type="nucleotide sequence ID" value="NZ_FLQX01000105.1"/>
</dbReference>
<dbReference type="InterPro" id="IPR050469">
    <property type="entry name" value="Diguanylate_Cyclase"/>
</dbReference>
<dbReference type="NCBIfam" id="TIGR00254">
    <property type="entry name" value="GGDEF"/>
    <property type="match status" value="1"/>
</dbReference>
<keyword evidence="6" id="KW-1185">Reference proteome</keyword>
<dbReference type="Pfam" id="PF00990">
    <property type="entry name" value="GGDEF"/>
    <property type="match status" value="1"/>
</dbReference>
<organism evidence="5 6">
    <name type="scientific">Candidatus Accumulibacter aalborgensis</name>
    <dbReference type="NCBI Taxonomy" id="1860102"/>
    <lineage>
        <taxon>Bacteria</taxon>
        <taxon>Pseudomonadati</taxon>
        <taxon>Pseudomonadota</taxon>
        <taxon>Betaproteobacteria</taxon>
        <taxon>Candidatus Accumulibacter</taxon>
    </lineage>
</organism>
<dbReference type="InterPro" id="IPR000160">
    <property type="entry name" value="GGDEF_dom"/>
</dbReference>
<dbReference type="InterPro" id="IPR011123">
    <property type="entry name" value="Y_Y_Y"/>
</dbReference>
<keyword evidence="3" id="KW-0472">Membrane</keyword>
<dbReference type="PROSITE" id="PS50887">
    <property type="entry name" value="GGDEF"/>
    <property type="match status" value="1"/>
</dbReference>
<protein>
    <recommendedName>
        <fullName evidence="1">diguanylate cyclase</fullName>
        <ecNumber evidence="1">2.7.7.65</ecNumber>
    </recommendedName>
</protein>
<dbReference type="Pfam" id="PF07495">
    <property type="entry name" value="Y_Y_Y"/>
    <property type="match status" value="1"/>
</dbReference>
<dbReference type="GO" id="GO:0043709">
    <property type="term" value="P:cell adhesion involved in single-species biofilm formation"/>
    <property type="evidence" value="ECO:0007669"/>
    <property type="project" value="TreeGrafter"/>
</dbReference>
<evidence type="ECO:0000313" key="6">
    <source>
        <dbReference type="Proteomes" id="UP000199169"/>
    </source>
</evidence>
<dbReference type="InterPro" id="IPR011047">
    <property type="entry name" value="Quinoprotein_ADH-like_sf"/>
</dbReference>
<dbReference type="InterPro" id="IPR013783">
    <property type="entry name" value="Ig-like_fold"/>
</dbReference>
<dbReference type="Gene3D" id="3.30.70.270">
    <property type="match status" value="1"/>
</dbReference>
<keyword evidence="3" id="KW-1133">Transmembrane helix</keyword>
<dbReference type="Gene3D" id="2.60.40.10">
    <property type="entry name" value="Immunoglobulins"/>
    <property type="match status" value="1"/>
</dbReference>
<proteinExistence type="predicted"/>
<dbReference type="InterPro" id="IPR043128">
    <property type="entry name" value="Rev_trsase/Diguanyl_cyclase"/>
</dbReference>
<dbReference type="GO" id="GO:0052621">
    <property type="term" value="F:diguanylate cyclase activity"/>
    <property type="evidence" value="ECO:0007669"/>
    <property type="project" value="UniProtKB-EC"/>
</dbReference>
<dbReference type="InterPro" id="IPR029787">
    <property type="entry name" value="Nucleotide_cyclase"/>
</dbReference>
<name>A0A1A8XLK7_9PROT</name>
<dbReference type="PANTHER" id="PTHR45138:SF9">
    <property type="entry name" value="DIGUANYLATE CYCLASE DGCM-RELATED"/>
    <property type="match status" value="1"/>
</dbReference>
<sequence length="1027" mass="111818">MIATGDGLVRFDGYRFRPQERESPDPAARNLGWIRSLLAGRDGRLWIGTEWDGLAVYDPASERVVFYRSDSDQTGGEKSATSGALPTIRALAEDSGGEIWVGSEGGGLDLFDPKSGSFSHHRHSSQLGSLPDDRVQALLVDRQGALWVGTWAGLSRRRLGSKHFEPIFAHQGAGRGAGLAGHIVQALFEASDGRIWVGTQQGDLAIIDPTTTKGLLLDPVSGVVSQLAVSSLVESPAGQIWVGRASGIDLYDVRSGHLVRRLTHDLRKRAGLAGNEVTALIRDHAGLIWVGGFGVGLQRHDPSNRSIWLRGADPQPDSPFAEADVRSLLQLDNGEIWAATENGGVAVMDRQLRVTGAVRPRPPVQAQSAARTPGQAQPPARIEAMAQASDGTVWLGADAQIYQFTRSHRQLRILPHGGGLTRRLLASSDGSLWVATQDGVFRLRPGTGEVVRLGQRGGQPLRADINALAEAPDGSVWVGSGKGLFRVAAGDSQLQAVTTQAGAGLGSPSIIGLLFDHRQTLWVDIAVTGLHRMIGWDGQQATFDRVSERHGIVRRPFGGNLLEDRRGRIWTQMYVYDPATDRLDELTAADGADLGIGWFLSRAKTADGRLLFGGSNGILVVRPEQFDASAYQPPVVISELQINGQRQSAGQIADGLEMLPEQRSFSLALTAFDYSDPARVHYAYHLQGFDPDWINTTADSRTASYSNLGPDDYVLRARATNRSGLWSPHELAVKVRILPAWWETWWFRLAVLSLLAAMVYAVVCWRTRHLRLRQIALERTVHERTADLEKLTLALQQESAALAEASLTDALTGLRNRRFVAQHIDADVALAVRAYESHLQYGASLRDDADLIFFLFDIDHFKQVNDGHGHAAGDAVIREMCARLVEVFRDSDYLVRWGGEEFLVVARGTARTHAAELAERARAAVADQPFALDDGSLLSRTCSIGFCCFPLSTRHAGALRWDAVVNIADGALYAVKNAGRNGWLGALSANSESAEALLAWSRRPFLDWARTGDLNVVGSPDRDAAWL</sequence>
<evidence type="ECO:0000256" key="3">
    <source>
        <dbReference type="SAM" id="Phobius"/>
    </source>
</evidence>
<feature type="transmembrane region" description="Helical" evidence="3">
    <location>
        <begin position="745"/>
        <end position="765"/>
    </location>
</feature>
<dbReference type="STRING" id="1860102.ACCAA_30013"/>
<reference evidence="5 6" key="1">
    <citation type="submission" date="2016-06" db="EMBL/GenBank/DDBJ databases">
        <authorList>
            <person name="Kjaerup R.B."/>
            <person name="Dalgaard T.S."/>
            <person name="Juul-Madsen H.R."/>
        </authorList>
    </citation>
    <scope>NUCLEOTIDE SEQUENCE [LARGE SCALE GENOMIC DNA]</scope>
    <source>
        <strain evidence="5">3</strain>
    </source>
</reference>
<dbReference type="CDD" id="cd01949">
    <property type="entry name" value="GGDEF"/>
    <property type="match status" value="1"/>
</dbReference>
<dbReference type="AlphaFoldDB" id="A0A1A8XLK7"/>
<dbReference type="Pfam" id="PF07494">
    <property type="entry name" value="Reg_prop"/>
    <property type="match status" value="3"/>
</dbReference>
<feature type="domain" description="GGDEF" evidence="4">
    <location>
        <begin position="849"/>
        <end position="988"/>
    </location>
</feature>
<comment type="catalytic activity">
    <reaction evidence="2">
        <text>2 GTP = 3',3'-c-di-GMP + 2 diphosphate</text>
        <dbReference type="Rhea" id="RHEA:24898"/>
        <dbReference type="ChEBI" id="CHEBI:33019"/>
        <dbReference type="ChEBI" id="CHEBI:37565"/>
        <dbReference type="ChEBI" id="CHEBI:58805"/>
        <dbReference type="EC" id="2.7.7.65"/>
    </reaction>
</comment>
<keyword evidence="3" id="KW-0812">Transmembrane</keyword>
<gene>
    <name evidence="5" type="ORF">ACCAA_30013</name>
</gene>
<dbReference type="SUPFAM" id="SSF50998">
    <property type="entry name" value="Quinoprotein alcohol dehydrogenase-like"/>
    <property type="match status" value="1"/>
</dbReference>
<evidence type="ECO:0000256" key="1">
    <source>
        <dbReference type="ARBA" id="ARBA00012528"/>
    </source>
</evidence>
<dbReference type="SUPFAM" id="SSF55073">
    <property type="entry name" value="Nucleotide cyclase"/>
    <property type="match status" value="1"/>
</dbReference>
<dbReference type="GO" id="GO:1902201">
    <property type="term" value="P:negative regulation of bacterial-type flagellum-dependent cell motility"/>
    <property type="evidence" value="ECO:0007669"/>
    <property type="project" value="TreeGrafter"/>
</dbReference>
<evidence type="ECO:0000256" key="2">
    <source>
        <dbReference type="ARBA" id="ARBA00034247"/>
    </source>
</evidence>
<dbReference type="InterPro" id="IPR015943">
    <property type="entry name" value="WD40/YVTN_repeat-like_dom_sf"/>
</dbReference>
<dbReference type="PANTHER" id="PTHR45138">
    <property type="entry name" value="REGULATORY COMPONENTS OF SENSORY TRANSDUCTION SYSTEM"/>
    <property type="match status" value="1"/>
</dbReference>
<evidence type="ECO:0000313" key="5">
    <source>
        <dbReference type="EMBL" id="SBT06054.1"/>
    </source>
</evidence>
<dbReference type="SMART" id="SM00267">
    <property type="entry name" value="GGDEF"/>
    <property type="match status" value="1"/>
</dbReference>
<dbReference type="GO" id="GO:0005886">
    <property type="term" value="C:plasma membrane"/>
    <property type="evidence" value="ECO:0007669"/>
    <property type="project" value="TreeGrafter"/>
</dbReference>
<dbReference type="EMBL" id="FLQX01000105">
    <property type="protein sequence ID" value="SBT06054.1"/>
    <property type="molecule type" value="Genomic_DNA"/>
</dbReference>
<evidence type="ECO:0000259" key="4">
    <source>
        <dbReference type="PROSITE" id="PS50887"/>
    </source>
</evidence>
<dbReference type="InterPro" id="IPR011110">
    <property type="entry name" value="Reg_prop"/>
</dbReference>